<gene>
    <name evidence="2" type="ORF">DFH08DRAFT_971344</name>
</gene>
<sequence length="234" mass="24999">MTKDQHRHLFFFCSLTIISTAAASQLFGSSCNVLAYNLNGALAELSLLATHRAARRRESGMCMRASGASLPRVPHRRVGALLCARGAVLAPLLDTVADCAYTLLPVADCLALRRTNARALPLPSQSRRATHPLPFMQHLALAIRRLQLSPEAREPDPRSSADSCTGPFLSSPSPLFRSSYARAGCSPGASPLPATFPHPLSGRRLPLLAPVAIPLPIAPSPTPPSLPFPLHSRP</sequence>
<feature type="chain" id="PRO_5041908705" evidence="1">
    <location>
        <begin position="24"/>
        <end position="234"/>
    </location>
</feature>
<evidence type="ECO:0000313" key="3">
    <source>
        <dbReference type="Proteomes" id="UP001218218"/>
    </source>
</evidence>
<reference evidence="2" key="1">
    <citation type="submission" date="2023-03" db="EMBL/GenBank/DDBJ databases">
        <title>Massive genome expansion in bonnet fungi (Mycena s.s.) driven by repeated elements and novel gene families across ecological guilds.</title>
        <authorList>
            <consortium name="Lawrence Berkeley National Laboratory"/>
            <person name="Harder C.B."/>
            <person name="Miyauchi S."/>
            <person name="Viragh M."/>
            <person name="Kuo A."/>
            <person name="Thoen E."/>
            <person name="Andreopoulos B."/>
            <person name="Lu D."/>
            <person name="Skrede I."/>
            <person name="Drula E."/>
            <person name="Henrissat B."/>
            <person name="Morin E."/>
            <person name="Kohler A."/>
            <person name="Barry K."/>
            <person name="LaButti K."/>
            <person name="Morin E."/>
            <person name="Salamov A."/>
            <person name="Lipzen A."/>
            <person name="Mereny Z."/>
            <person name="Hegedus B."/>
            <person name="Baldrian P."/>
            <person name="Stursova M."/>
            <person name="Weitz H."/>
            <person name="Taylor A."/>
            <person name="Grigoriev I.V."/>
            <person name="Nagy L.G."/>
            <person name="Martin F."/>
            <person name="Kauserud H."/>
        </authorList>
    </citation>
    <scope>NUCLEOTIDE SEQUENCE</scope>
    <source>
        <strain evidence="2">CBHHK002</strain>
    </source>
</reference>
<accession>A0AAD6ZE89</accession>
<keyword evidence="1" id="KW-0732">Signal</keyword>
<keyword evidence="3" id="KW-1185">Reference proteome</keyword>
<dbReference type="Proteomes" id="UP001218218">
    <property type="component" value="Unassembled WGS sequence"/>
</dbReference>
<dbReference type="AlphaFoldDB" id="A0AAD6ZE89"/>
<dbReference type="EMBL" id="JARIHO010000057">
    <property type="protein sequence ID" value="KAJ7318605.1"/>
    <property type="molecule type" value="Genomic_DNA"/>
</dbReference>
<comment type="caution">
    <text evidence="2">The sequence shown here is derived from an EMBL/GenBank/DDBJ whole genome shotgun (WGS) entry which is preliminary data.</text>
</comment>
<dbReference type="PROSITE" id="PS51257">
    <property type="entry name" value="PROKAR_LIPOPROTEIN"/>
    <property type="match status" value="1"/>
</dbReference>
<evidence type="ECO:0000313" key="2">
    <source>
        <dbReference type="EMBL" id="KAJ7318605.1"/>
    </source>
</evidence>
<organism evidence="2 3">
    <name type="scientific">Mycena albidolilacea</name>
    <dbReference type="NCBI Taxonomy" id="1033008"/>
    <lineage>
        <taxon>Eukaryota</taxon>
        <taxon>Fungi</taxon>
        <taxon>Dikarya</taxon>
        <taxon>Basidiomycota</taxon>
        <taxon>Agaricomycotina</taxon>
        <taxon>Agaricomycetes</taxon>
        <taxon>Agaricomycetidae</taxon>
        <taxon>Agaricales</taxon>
        <taxon>Marasmiineae</taxon>
        <taxon>Mycenaceae</taxon>
        <taxon>Mycena</taxon>
    </lineage>
</organism>
<name>A0AAD6ZE89_9AGAR</name>
<evidence type="ECO:0000256" key="1">
    <source>
        <dbReference type="SAM" id="SignalP"/>
    </source>
</evidence>
<protein>
    <submittedName>
        <fullName evidence="2">Uncharacterized protein</fullName>
    </submittedName>
</protein>
<feature type="signal peptide" evidence="1">
    <location>
        <begin position="1"/>
        <end position="23"/>
    </location>
</feature>
<proteinExistence type="predicted"/>